<dbReference type="Gene3D" id="3.40.1260.10">
    <property type="entry name" value="DsrEFH-like"/>
    <property type="match status" value="1"/>
</dbReference>
<protein>
    <recommendedName>
        <fullName evidence="3">Peroxiredoxin</fullName>
    </recommendedName>
</protein>
<dbReference type="SUPFAM" id="SSF75169">
    <property type="entry name" value="DsrEFH-like"/>
    <property type="match status" value="1"/>
</dbReference>
<gene>
    <name evidence="1" type="ORF">GCM10007112_18260</name>
</gene>
<dbReference type="EMBL" id="BMNM01000008">
    <property type="protein sequence ID" value="GGI81873.1"/>
    <property type="molecule type" value="Genomic_DNA"/>
</dbReference>
<evidence type="ECO:0008006" key="3">
    <source>
        <dbReference type="Google" id="ProtNLM"/>
    </source>
</evidence>
<reference evidence="1" key="1">
    <citation type="journal article" date="2014" name="Int. J. Syst. Evol. Microbiol.">
        <title>Complete genome sequence of Corynebacterium casei LMG S-19264T (=DSM 44701T), isolated from a smear-ripened cheese.</title>
        <authorList>
            <consortium name="US DOE Joint Genome Institute (JGI-PGF)"/>
            <person name="Walter F."/>
            <person name="Albersmeier A."/>
            <person name="Kalinowski J."/>
            <person name="Ruckert C."/>
        </authorList>
    </citation>
    <scope>NUCLEOTIDE SEQUENCE</scope>
    <source>
        <strain evidence="1">JCM 11219</strain>
    </source>
</reference>
<proteinExistence type="predicted"/>
<name>A0A830E4M8_9CREN</name>
<dbReference type="AlphaFoldDB" id="A0A830E4M8"/>
<comment type="caution">
    <text evidence="1">The sequence shown here is derived from an EMBL/GenBank/DDBJ whole genome shotgun (WGS) entry which is preliminary data.</text>
</comment>
<accession>A0A830E4M8</accession>
<dbReference type="PANTHER" id="PTHR34655">
    <property type="entry name" value="CONSERVED WITHIN P. AEROPHILUM"/>
    <property type="match status" value="1"/>
</dbReference>
<dbReference type="Proteomes" id="UP000657075">
    <property type="component" value="Unassembled WGS sequence"/>
</dbReference>
<evidence type="ECO:0000313" key="2">
    <source>
        <dbReference type="Proteomes" id="UP000657075"/>
    </source>
</evidence>
<dbReference type="InterPro" id="IPR027396">
    <property type="entry name" value="DsrEFH-like"/>
</dbReference>
<organism evidence="1 2">
    <name type="scientific">Vulcanisaeta souniana JCM 11219</name>
    <dbReference type="NCBI Taxonomy" id="1293586"/>
    <lineage>
        <taxon>Archaea</taxon>
        <taxon>Thermoproteota</taxon>
        <taxon>Thermoprotei</taxon>
        <taxon>Thermoproteales</taxon>
        <taxon>Thermoproteaceae</taxon>
        <taxon>Vulcanisaeta</taxon>
    </lineage>
</organism>
<sequence>MSGSAMKILILITSSALDKLLALGTIVLGAVSMGHDVAIYATQSASFAFLKDYADKISNYSGDPALSGLINNVVSGYNNAVINGRFFKWYEMIRQAKEIGSVRVYVCTQPFELAGIKVGLGDFLGIVDELVMIGKYIELLEWCDKSVSL</sequence>
<evidence type="ECO:0000313" key="1">
    <source>
        <dbReference type="EMBL" id="GGI81873.1"/>
    </source>
</evidence>
<reference evidence="1" key="2">
    <citation type="submission" date="2020-09" db="EMBL/GenBank/DDBJ databases">
        <authorList>
            <person name="Sun Q."/>
            <person name="Ohkuma M."/>
        </authorList>
    </citation>
    <scope>NUCLEOTIDE SEQUENCE</scope>
    <source>
        <strain evidence="1">JCM 11219</strain>
    </source>
</reference>
<dbReference type="PANTHER" id="PTHR34655:SF2">
    <property type="entry name" value="PEROXIREDOXIN FAMILY PROTEIN"/>
    <property type="match status" value="1"/>
</dbReference>